<organism evidence="1 2">
    <name type="scientific">Rotaria magnacalcarata</name>
    <dbReference type="NCBI Taxonomy" id="392030"/>
    <lineage>
        <taxon>Eukaryota</taxon>
        <taxon>Metazoa</taxon>
        <taxon>Spiralia</taxon>
        <taxon>Gnathifera</taxon>
        <taxon>Rotifera</taxon>
        <taxon>Eurotatoria</taxon>
        <taxon>Bdelloidea</taxon>
        <taxon>Philodinida</taxon>
        <taxon>Philodinidae</taxon>
        <taxon>Rotaria</taxon>
    </lineage>
</organism>
<dbReference type="EMBL" id="CAJOBJ010346119">
    <property type="protein sequence ID" value="CAF5201601.1"/>
    <property type="molecule type" value="Genomic_DNA"/>
</dbReference>
<dbReference type="AlphaFoldDB" id="A0A8S3IQM9"/>
<evidence type="ECO:0000313" key="2">
    <source>
        <dbReference type="Proteomes" id="UP000681720"/>
    </source>
</evidence>
<proteinExistence type="predicted"/>
<reference evidence="1" key="1">
    <citation type="submission" date="2021-02" db="EMBL/GenBank/DDBJ databases">
        <authorList>
            <person name="Nowell W R."/>
        </authorList>
    </citation>
    <scope>NUCLEOTIDE SEQUENCE</scope>
</reference>
<protein>
    <submittedName>
        <fullName evidence="1">Uncharacterized protein</fullName>
    </submittedName>
</protein>
<sequence>MFMNTITRSAYQQRIQLTTSIIDRYRNSTIWNQTTNLQNHSKTQQSLLDDLNDDGFQSETIYEKNQDDLRSRYELLFQINSERCQYRPFYGRDLLSQIQLAMNPCQSFNRATFSGYTLCQRVDESLTTTRNYMSNTDALRTLIKTNQDIFDDCRDILKR</sequence>
<comment type="caution">
    <text evidence="1">The sequence shown here is derived from an EMBL/GenBank/DDBJ whole genome shotgun (WGS) entry which is preliminary data.</text>
</comment>
<gene>
    <name evidence="1" type="ORF">GIL414_LOCUS76782</name>
</gene>
<accession>A0A8S3IQM9</accession>
<dbReference type="Proteomes" id="UP000681720">
    <property type="component" value="Unassembled WGS sequence"/>
</dbReference>
<name>A0A8S3IQM9_9BILA</name>
<evidence type="ECO:0000313" key="1">
    <source>
        <dbReference type="EMBL" id="CAF5201601.1"/>
    </source>
</evidence>